<organism evidence="10">
    <name type="scientific">freshwater metagenome</name>
    <dbReference type="NCBI Taxonomy" id="449393"/>
    <lineage>
        <taxon>unclassified sequences</taxon>
        <taxon>metagenomes</taxon>
        <taxon>ecological metagenomes</taxon>
    </lineage>
</organism>
<keyword evidence="6" id="KW-0822">Tryptophan biosynthesis</keyword>
<feature type="domain" description="Indole-3-glycerol phosphate synthase" evidence="9">
    <location>
        <begin position="4"/>
        <end position="255"/>
    </location>
</feature>
<reference evidence="10" key="1">
    <citation type="submission" date="2020-05" db="EMBL/GenBank/DDBJ databases">
        <authorList>
            <person name="Chiriac C."/>
            <person name="Salcher M."/>
            <person name="Ghai R."/>
            <person name="Kavagutti S V."/>
        </authorList>
    </citation>
    <scope>NUCLEOTIDE SEQUENCE</scope>
</reference>
<evidence type="ECO:0000256" key="7">
    <source>
        <dbReference type="ARBA" id="ARBA00023141"/>
    </source>
</evidence>
<dbReference type="PROSITE" id="PS00614">
    <property type="entry name" value="IGPS"/>
    <property type="match status" value="1"/>
</dbReference>
<dbReference type="SUPFAM" id="SSF51366">
    <property type="entry name" value="Ribulose-phoshate binding barrel"/>
    <property type="match status" value="1"/>
</dbReference>
<name>A0A6J6KC51_9ZZZZ</name>
<evidence type="ECO:0000256" key="1">
    <source>
        <dbReference type="ARBA" id="ARBA00001633"/>
    </source>
</evidence>
<evidence type="ECO:0000256" key="2">
    <source>
        <dbReference type="ARBA" id="ARBA00004696"/>
    </source>
</evidence>
<dbReference type="InterPro" id="IPR013798">
    <property type="entry name" value="Indole-3-glycerol_P_synth_dom"/>
</dbReference>
<dbReference type="AlphaFoldDB" id="A0A6J6KC51"/>
<dbReference type="InterPro" id="IPR045186">
    <property type="entry name" value="Indole-3-glycerol_P_synth"/>
</dbReference>
<sequence length="266" mass="28228">MSVLNKILGTKRDEITVLRSPKTRDLLRKSALDAEPPRDFLGALSASDSHLRVISEFKRKSPSKGELALNLDPRTMAVSYAQGGAAAMSVLTDRQYFGGSVADLQSARAAMSIPVLRKDFVIDEVQVYESRAIGADAILLILAAIAEDSLLMDLHSLAQSLGMGVLVEAHSADEVERAIGLGVEILGVNARNLADFAEDRDGVAALARRIPSGVIAVAESAIRSVEDATRMAEAGFNAVLVGEALVRHPDPSSLVSDMAGVLVSQR</sequence>
<protein>
    <recommendedName>
        <fullName evidence="3">indole-3-glycerol-phosphate synthase</fullName>
        <ecNumber evidence="3">4.1.1.48</ecNumber>
    </recommendedName>
</protein>
<evidence type="ECO:0000256" key="4">
    <source>
        <dbReference type="ARBA" id="ARBA00022605"/>
    </source>
</evidence>
<evidence type="ECO:0000313" key="10">
    <source>
        <dbReference type="EMBL" id="CAB4646023.1"/>
    </source>
</evidence>
<dbReference type="Pfam" id="PF00218">
    <property type="entry name" value="IGPS"/>
    <property type="match status" value="1"/>
</dbReference>
<dbReference type="FunFam" id="3.20.20.70:FF:000024">
    <property type="entry name" value="Indole-3-glycerol phosphate synthase"/>
    <property type="match status" value="1"/>
</dbReference>
<dbReference type="GO" id="GO:0000162">
    <property type="term" value="P:L-tryptophan biosynthetic process"/>
    <property type="evidence" value="ECO:0007669"/>
    <property type="project" value="UniProtKB-UniPathway"/>
</dbReference>
<accession>A0A6J6KC51</accession>
<dbReference type="UniPathway" id="UPA00035">
    <property type="reaction ID" value="UER00043"/>
</dbReference>
<proteinExistence type="inferred from homology"/>
<evidence type="ECO:0000256" key="8">
    <source>
        <dbReference type="ARBA" id="ARBA00023239"/>
    </source>
</evidence>
<dbReference type="GO" id="GO:0004640">
    <property type="term" value="F:phosphoribosylanthranilate isomerase activity"/>
    <property type="evidence" value="ECO:0007669"/>
    <property type="project" value="TreeGrafter"/>
</dbReference>
<evidence type="ECO:0000256" key="6">
    <source>
        <dbReference type="ARBA" id="ARBA00022822"/>
    </source>
</evidence>
<keyword evidence="8" id="KW-0456">Lyase</keyword>
<dbReference type="PANTHER" id="PTHR22854:SF2">
    <property type="entry name" value="INDOLE-3-GLYCEROL-PHOSPHATE SYNTHASE"/>
    <property type="match status" value="1"/>
</dbReference>
<dbReference type="HAMAP" id="MF_00134_B">
    <property type="entry name" value="IGPS_B"/>
    <property type="match status" value="1"/>
</dbReference>
<keyword evidence="7" id="KW-0057">Aromatic amino acid biosynthesis</keyword>
<dbReference type="InterPro" id="IPR001468">
    <property type="entry name" value="Indole-3-GlycerolPSynthase_CS"/>
</dbReference>
<gene>
    <name evidence="10" type="ORF">UFOPK2242_00125</name>
</gene>
<evidence type="ECO:0000259" key="9">
    <source>
        <dbReference type="Pfam" id="PF00218"/>
    </source>
</evidence>
<dbReference type="CDD" id="cd00331">
    <property type="entry name" value="IGPS"/>
    <property type="match status" value="1"/>
</dbReference>
<dbReference type="EC" id="4.1.1.48" evidence="3"/>
<dbReference type="InterPro" id="IPR011060">
    <property type="entry name" value="RibuloseP-bd_barrel"/>
</dbReference>
<evidence type="ECO:0000256" key="3">
    <source>
        <dbReference type="ARBA" id="ARBA00012362"/>
    </source>
</evidence>
<comment type="catalytic activity">
    <reaction evidence="1">
        <text>1-(2-carboxyphenylamino)-1-deoxy-D-ribulose 5-phosphate + H(+) = (1S,2R)-1-C-(indol-3-yl)glycerol 3-phosphate + CO2 + H2O</text>
        <dbReference type="Rhea" id="RHEA:23476"/>
        <dbReference type="ChEBI" id="CHEBI:15377"/>
        <dbReference type="ChEBI" id="CHEBI:15378"/>
        <dbReference type="ChEBI" id="CHEBI:16526"/>
        <dbReference type="ChEBI" id="CHEBI:58613"/>
        <dbReference type="ChEBI" id="CHEBI:58866"/>
        <dbReference type="EC" id="4.1.1.48"/>
    </reaction>
</comment>
<dbReference type="EMBL" id="CAEZWM010000006">
    <property type="protein sequence ID" value="CAB4646023.1"/>
    <property type="molecule type" value="Genomic_DNA"/>
</dbReference>
<keyword evidence="4" id="KW-0028">Amino-acid biosynthesis</keyword>
<dbReference type="InterPro" id="IPR013785">
    <property type="entry name" value="Aldolase_TIM"/>
</dbReference>
<comment type="pathway">
    <text evidence="2">Amino-acid biosynthesis; L-tryptophan biosynthesis; L-tryptophan from chorismate: step 4/5.</text>
</comment>
<dbReference type="PANTHER" id="PTHR22854">
    <property type="entry name" value="TRYPTOPHAN BIOSYNTHESIS PROTEIN"/>
    <property type="match status" value="1"/>
</dbReference>
<dbReference type="NCBIfam" id="NF001377">
    <property type="entry name" value="PRK00278.2-4"/>
    <property type="match status" value="1"/>
</dbReference>
<dbReference type="Gene3D" id="3.20.20.70">
    <property type="entry name" value="Aldolase class I"/>
    <property type="match status" value="1"/>
</dbReference>
<keyword evidence="5" id="KW-0210">Decarboxylase</keyword>
<dbReference type="GO" id="GO:0004425">
    <property type="term" value="F:indole-3-glycerol-phosphate synthase activity"/>
    <property type="evidence" value="ECO:0007669"/>
    <property type="project" value="UniProtKB-EC"/>
</dbReference>
<evidence type="ECO:0000256" key="5">
    <source>
        <dbReference type="ARBA" id="ARBA00022793"/>
    </source>
</evidence>